<keyword evidence="4 8" id="KW-0521">NADP</keyword>
<evidence type="ECO:0000313" key="13">
    <source>
        <dbReference type="Proteomes" id="UP000005522"/>
    </source>
</evidence>
<evidence type="ECO:0000256" key="7">
    <source>
        <dbReference type="ARBA" id="ARBA00049442"/>
    </source>
</evidence>
<sequence length="290" mass="30544">MRTDIPLPSGAATVCGILGDPVGHSLSPWMHRLFAVQTGQDFVYAPFPTASTNLGLVLAGLRAAGVRGVNLTIPHKEAVLPLLTHIAPAAAAIGAVNTLRFEADGAHGDNTDAPGFLRALRRHAGDDWTARPALILGAGGAARAIVHALGSAGVPEILLANRDLARAHSTAQDFPQLPIQALALTAEALRPHLPRLGLVVNCTARGLHGETHPELDLDLLDGAGSVCDIVYNPLHTPLIRAAQSRGLRVVDGLGMLVEQGAESFFLWTGTMPDPEPVEERLRQWLSAQTP</sequence>
<dbReference type="Proteomes" id="UP000005522">
    <property type="component" value="Chromosome"/>
</dbReference>
<dbReference type="PANTHER" id="PTHR21089">
    <property type="entry name" value="SHIKIMATE DEHYDROGENASE"/>
    <property type="match status" value="1"/>
</dbReference>
<reference evidence="12 13" key="1">
    <citation type="journal article" date="2009" name="J. Bacteriol.">
        <title>Draft genome sequence of the extremely acidophilic bacterium Acidithiobacillus caldus ATCC 51756 reveals metabolic versatility in the genus Acidithiobacillus.</title>
        <authorList>
            <person name="Valdes J."/>
            <person name="Quatrini R."/>
            <person name="Hallberg K."/>
            <person name="Dopson M."/>
            <person name="Valenzuela P.D."/>
            <person name="Holmes D.S."/>
        </authorList>
    </citation>
    <scope>NUCLEOTIDE SEQUENCE [LARGE SCALE GENOMIC DNA]</scope>
    <source>
        <strain evidence="13">ATCC 51756 / DSM 8584 / KU</strain>
    </source>
</reference>
<evidence type="ECO:0000256" key="8">
    <source>
        <dbReference type="HAMAP-Rule" id="MF_00222"/>
    </source>
</evidence>
<gene>
    <name evidence="8" type="primary">aroE</name>
    <name evidence="12" type="ORF">Acaty_c2709</name>
</gene>
<dbReference type="GO" id="GO:0005829">
    <property type="term" value="C:cytosol"/>
    <property type="evidence" value="ECO:0007669"/>
    <property type="project" value="TreeGrafter"/>
</dbReference>
<dbReference type="AlphaFoldDB" id="A0A060A363"/>
<evidence type="ECO:0000256" key="6">
    <source>
        <dbReference type="ARBA" id="ARBA00023141"/>
    </source>
</evidence>
<dbReference type="Pfam" id="PF08501">
    <property type="entry name" value="Shikimate_dh_N"/>
    <property type="match status" value="1"/>
</dbReference>
<dbReference type="InterPro" id="IPR041121">
    <property type="entry name" value="SDH_C"/>
</dbReference>
<feature type="domain" description="SDH C-terminal" evidence="11">
    <location>
        <begin position="252"/>
        <end position="282"/>
    </location>
</feature>
<dbReference type="GO" id="GO:0004764">
    <property type="term" value="F:shikimate 3-dehydrogenase (NADP+) activity"/>
    <property type="evidence" value="ECO:0007669"/>
    <property type="project" value="UniProtKB-UniRule"/>
</dbReference>
<evidence type="ECO:0000256" key="1">
    <source>
        <dbReference type="ARBA" id="ARBA00004871"/>
    </source>
</evidence>
<evidence type="ECO:0000259" key="11">
    <source>
        <dbReference type="Pfam" id="PF18317"/>
    </source>
</evidence>
<dbReference type="RefSeq" id="WP_004869542.1">
    <property type="nucleotide sequence ID" value="NZ_CP005986.1"/>
</dbReference>
<evidence type="ECO:0000256" key="4">
    <source>
        <dbReference type="ARBA" id="ARBA00022857"/>
    </source>
</evidence>
<dbReference type="KEGG" id="acz:Acaty_c2709"/>
<dbReference type="GO" id="GO:0009423">
    <property type="term" value="P:chorismate biosynthetic process"/>
    <property type="evidence" value="ECO:0007669"/>
    <property type="project" value="UniProtKB-UniRule"/>
</dbReference>
<dbReference type="EMBL" id="CP005986">
    <property type="protein sequence ID" value="AIA56547.1"/>
    <property type="molecule type" value="Genomic_DNA"/>
</dbReference>
<evidence type="ECO:0000313" key="12">
    <source>
        <dbReference type="EMBL" id="AIA56547.1"/>
    </source>
</evidence>
<comment type="similarity">
    <text evidence="8">Belongs to the shikimate dehydrogenase family.</text>
</comment>
<dbReference type="HOGENOM" id="CLU_044063_4_1_6"/>
<dbReference type="InterPro" id="IPR006151">
    <property type="entry name" value="Shikm_DH/Glu-tRNA_Rdtase"/>
</dbReference>
<feature type="domain" description="Quinate/shikimate 5-dehydrogenase/glutamyl-tRNA reductase" evidence="9">
    <location>
        <begin position="126"/>
        <end position="204"/>
    </location>
</feature>
<dbReference type="NCBIfam" id="TIGR00507">
    <property type="entry name" value="aroE"/>
    <property type="match status" value="1"/>
</dbReference>
<dbReference type="GO" id="GO:0019632">
    <property type="term" value="P:shikimate metabolic process"/>
    <property type="evidence" value="ECO:0007669"/>
    <property type="project" value="InterPro"/>
</dbReference>
<dbReference type="GO" id="GO:0008652">
    <property type="term" value="P:amino acid biosynthetic process"/>
    <property type="evidence" value="ECO:0007669"/>
    <property type="project" value="UniProtKB-KW"/>
</dbReference>
<dbReference type="eggNOG" id="COG0169">
    <property type="taxonomic scope" value="Bacteria"/>
</dbReference>
<dbReference type="Pfam" id="PF18317">
    <property type="entry name" value="SDH_C"/>
    <property type="match status" value="1"/>
</dbReference>
<feature type="domain" description="Shikimate dehydrogenase substrate binding N-terminal" evidence="10">
    <location>
        <begin position="17"/>
        <end position="99"/>
    </location>
</feature>
<dbReference type="GeneID" id="92932765"/>
<dbReference type="Pfam" id="PF01488">
    <property type="entry name" value="Shikimate_DH"/>
    <property type="match status" value="1"/>
</dbReference>
<dbReference type="InterPro" id="IPR046346">
    <property type="entry name" value="Aminoacid_DH-like_N_sf"/>
</dbReference>
<keyword evidence="5 8" id="KW-0560">Oxidoreductase</keyword>
<comment type="subunit">
    <text evidence="8">Homodimer.</text>
</comment>
<protein>
    <recommendedName>
        <fullName evidence="2 8">Shikimate dehydrogenase (NADP(+))</fullName>
        <shortName evidence="8">SDH</shortName>
        <ecNumber evidence="2 8">1.1.1.25</ecNumber>
    </recommendedName>
</protein>
<dbReference type="EC" id="1.1.1.25" evidence="2 8"/>
<comment type="pathway">
    <text evidence="1 8">Metabolic intermediate biosynthesis; chorismate biosynthesis; chorismate from D-erythrose 4-phosphate and phosphoenolpyruvate: step 4/7.</text>
</comment>
<comment type="caution">
    <text evidence="8">Lacks conserved residue(s) required for the propagation of feature annotation.</text>
</comment>
<evidence type="ECO:0000259" key="10">
    <source>
        <dbReference type="Pfam" id="PF08501"/>
    </source>
</evidence>
<evidence type="ECO:0000256" key="5">
    <source>
        <dbReference type="ARBA" id="ARBA00023002"/>
    </source>
</evidence>
<proteinExistence type="inferred from homology"/>
<organism evidence="12 13">
    <name type="scientific">Acidithiobacillus caldus (strain ATCC 51756 / DSM 8584 / KU)</name>
    <dbReference type="NCBI Taxonomy" id="637389"/>
    <lineage>
        <taxon>Bacteria</taxon>
        <taxon>Pseudomonadati</taxon>
        <taxon>Pseudomonadota</taxon>
        <taxon>Acidithiobacillia</taxon>
        <taxon>Acidithiobacillales</taxon>
        <taxon>Acidithiobacillaceae</taxon>
        <taxon>Acidithiobacillus</taxon>
    </lineage>
</organism>
<dbReference type="CDD" id="cd01065">
    <property type="entry name" value="NAD_bind_Shikimate_DH"/>
    <property type="match status" value="1"/>
</dbReference>
<comment type="catalytic activity">
    <reaction evidence="7 8">
        <text>shikimate + NADP(+) = 3-dehydroshikimate + NADPH + H(+)</text>
        <dbReference type="Rhea" id="RHEA:17737"/>
        <dbReference type="ChEBI" id="CHEBI:15378"/>
        <dbReference type="ChEBI" id="CHEBI:16630"/>
        <dbReference type="ChEBI" id="CHEBI:36208"/>
        <dbReference type="ChEBI" id="CHEBI:57783"/>
        <dbReference type="ChEBI" id="CHEBI:58349"/>
        <dbReference type="EC" id="1.1.1.25"/>
    </reaction>
</comment>
<feature type="binding site" evidence="8">
    <location>
        <position position="72"/>
    </location>
    <ligand>
        <name>shikimate</name>
        <dbReference type="ChEBI" id="CHEBI:36208"/>
    </ligand>
</feature>
<feature type="binding site" evidence="8">
    <location>
        <position position="231"/>
    </location>
    <ligand>
        <name>shikimate</name>
        <dbReference type="ChEBI" id="CHEBI:36208"/>
    </ligand>
</feature>
<feature type="binding site" evidence="8">
    <location>
        <position position="112"/>
    </location>
    <ligand>
        <name>shikimate</name>
        <dbReference type="ChEBI" id="CHEBI:36208"/>
    </ligand>
</feature>
<dbReference type="InterPro" id="IPR011342">
    <property type="entry name" value="Shikimate_DH"/>
</dbReference>
<keyword evidence="6 8" id="KW-0057">Aromatic amino acid biosynthesis</keyword>
<dbReference type="GO" id="GO:0050661">
    <property type="term" value="F:NADP binding"/>
    <property type="evidence" value="ECO:0007669"/>
    <property type="project" value="InterPro"/>
</dbReference>
<feature type="binding site" evidence="8">
    <location>
        <begin position="25"/>
        <end position="27"/>
    </location>
    <ligand>
        <name>shikimate</name>
        <dbReference type="ChEBI" id="CHEBI:36208"/>
    </ligand>
</feature>
<dbReference type="InterPro" id="IPR022893">
    <property type="entry name" value="Shikimate_DH_fam"/>
</dbReference>
<name>A0A060A363_ACICK</name>
<feature type="binding site" evidence="8">
    <location>
        <position position="229"/>
    </location>
    <ligand>
        <name>NADP(+)</name>
        <dbReference type="ChEBI" id="CHEBI:58349"/>
    </ligand>
</feature>
<dbReference type="Gene3D" id="3.40.50.720">
    <property type="entry name" value="NAD(P)-binding Rossmann-like Domain"/>
    <property type="match status" value="1"/>
</dbReference>
<evidence type="ECO:0000259" key="9">
    <source>
        <dbReference type="Pfam" id="PF01488"/>
    </source>
</evidence>
<feature type="active site" description="Proton acceptor" evidence="8">
    <location>
        <position position="76"/>
    </location>
</feature>
<feature type="binding site" evidence="8">
    <location>
        <position position="97"/>
    </location>
    <ligand>
        <name>shikimate</name>
        <dbReference type="ChEBI" id="CHEBI:36208"/>
    </ligand>
</feature>
<accession>A0A060A363</accession>
<evidence type="ECO:0000256" key="2">
    <source>
        <dbReference type="ARBA" id="ARBA00012962"/>
    </source>
</evidence>
<dbReference type="SUPFAM" id="SSF51735">
    <property type="entry name" value="NAD(P)-binding Rossmann-fold domains"/>
    <property type="match status" value="1"/>
</dbReference>
<feature type="binding site" evidence="8">
    <location>
        <position position="252"/>
    </location>
    <ligand>
        <name>NADP(+)</name>
        <dbReference type="ChEBI" id="CHEBI:58349"/>
    </ligand>
</feature>
<dbReference type="InterPro" id="IPR013708">
    <property type="entry name" value="Shikimate_DH-bd_N"/>
</dbReference>
<keyword evidence="3 8" id="KW-0028">Amino-acid biosynthesis</keyword>
<dbReference type="SUPFAM" id="SSF53223">
    <property type="entry name" value="Aminoacid dehydrogenase-like, N-terminal domain"/>
    <property type="match status" value="1"/>
</dbReference>
<dbReference type="UniPathway" id="UPA00053">
    <property type="reaction ID" value="UER00087"/>
</dbReference>
<dbReference type="InterPro" id="IPR036291">
    <property type="entry name" value="NAD(P)-bd_dom_sf"/>
</dbReference>
<dbReference type="GO" id="GO:0009073">
    <property type="term" value="P:aromatic amino acid family biosynthetic process"/>
    <property type="evidence" value="ECO:0007669"/>
    <property type="project" value="UniProtKB-KW"/>
</dbReference>
<feature type="binding site" evidence="8">
    <location>
        <position position="259"/>
    </location>
    <ligand>
        <name>shikimate</name>
        <dbReference type="ChEBI" id="CHEBI:36208"/>
    </ligand>
</feature>
<dbReference type="PANTHER" id="PTHR21089:SF1">
    <property type="entry name" value="BIFUNCTIONAL 3-DEHYDROQUINATE DEHYDRATASE_SHIKIMATE DEHYDROGENASE, CHLOROPLASTIC"/>
    <property type="match status" value="1"/>
</dbReference>
<comment type="function">
    <text evidence="8">Involved in the biosynthesis of the chorismate, which leads to the biosynthesis of aromatic amino acids. Catalyzes the reversible NADPH linked reduction of 3-dehydroshikimate (DHSA) to yield shikimate (SA).</text>
</comment>
<evidence type="ECO:0000256" key="3">
    <source>
        <dbReference type="ARBA" id="ARBA00022605"/>
    </source>
</evidence>
<dbReference type="Gene3D" id="3.40.50.10860">
    <property type="entry name" value="Leucine Dehydrogenase, chain A, domain 1"/>
    <property type="match status" value="1"/>
</dbReference>
<dbReference type="HAMAP" id="MF_00222">
    <property type="entry name" value="Shikimate_DH_AroE"/>
    <property type="match status" value="1"/>
</dbReference>
<feature type="binding site" evidence="8">
    <location>
        <begin position="137"/>
        <end position="141"/>
    </location>
    <ligand>
        <name>NADP(+)</name>
        <dbReference type="ChEBI" id="CHEBI:58349"/>
    </ligand>
</feature>